<dbReference type="InterPro" id="IPR017871">
    <property type="entry name" value="ABC_transporter-like_CS"/>
</dbReference>
<dbReference type="PANTHER" id="PTHR24221">
    <property type="entry name" value="ATP-BINDING CASSETTE SUB-FAMILY B"/>
    <property type="match status" value="1"/>
</dbReference>
<evidence type="ECO:0000256" key="1">
    <source>
        <dbReference type="ARBA" id="ARBA00022741"/>
    </source>
</evidence>
<dbReference type="EMBL" id="LGUT01004489">
    <property type="protein sequence ID" value="KOG48252.1"/>
    <property type="molecule type" value="Genomic_DNA"/>
</dbReference>
<gene>
    <name evidence="5" type="ORF">ADK38_45405</name>
</gene>
<comment type="caution">
    <text evidence="5">The sequence shown here is derived from an EMBL/GenBank/DDBJ whole genome shotgun (WGS) entry which is preliminary data.</text>
</comment>
<reference evidence="5 6" key="1">
    <citation type="submission" date="2015-07" db="EMBL/GenBank/DDBJ databases">
        <authorList>
            <person name="Ju K.-S."/>
            <person name="Doroghazi J.R."/>
            <person name="Metcalf W.W."/>
        </authorList>
    </citation>
    <scope>NUCLEOTIDE SEQUENCE [LARGE SCALE GENOMIC DNA]</scope>
    <source>
        <strain evidence="5 6">NRRL B-3589</strain>
    </source>
</reference>
<evidence type="ECO:0000313" key="6">
    <source>
        <dbReference type="Proteomes" id="UP000037020"/>
    </source>
</evidence>
<dbReference type="Proteomes" id="UP000037020">
    <property type="component" value="Unassembled WGS sequence"/>
</dbReference>
<dbReference type="InterPro" id="IPR003439">
    <property type="entry name" value="ABC_transporter-like_ATP-bd"/>
</dbReference>
<organism evidence="5 6">
    <name type="scientific">Streptomyces varsoviensis</name>
    <dbReference type="NCBI Taxonomy" id="67373"/>
    <lineage>
        <taxon>Bacteria</taxon>
        <taxon>Bacillati</taxon>
        <taxon>Actinomycetota</taxon>
        <taxon>Actinomycetes</taxon>
        <taxon>Kitasatosporales</taxon>
        <taxon>Streptomycetaceae</taxon>
        <taxon>Streptomyces</taxon>
    </lineage>
</organism>
<keyword evidence="2" id="KW-0067">ATP-binding</keyword>
<dbReference type="PROSITE" id="PS00211">
    <property type="entry name" value="ABC_TRANSPORTER_1"/>
    <property type="match status" value="1"/>
</dbReference>
<dbReference type="PROSITE" id="PS50893">
    <property type="entry name" value="ABC_TRANSPORTER_2"/>
    <property type="match status" value="1"/>
</dbReference>
<dbReference type="InterPro" id="IPR003593">
    <property type="entry name" value="AAA+_ATPase"/>
</dbReference>
<feature type="compositionally biased region" description="Basic and acidic residues" evidence="3">
    <location>
        <begin position="283"/>
        <end position="294"/>
    </location>
</feature>
<dbReference type="PANTHER" id="PTHR24221:SF654">
    <property type="entry name" value="ATP-BINDING CASSETTE SUB-FAMILY B MEMBER 6"/>
    <property type="match status" value="1"/>
</dbReference>
<protein>
    <recommendedName>
        <fullName evidence="4">ABC transporter domain-containing protein</fullName>
    </recommendedName>
</protein>
<sequence length="304" mass="32594">GGLPLAVQYRQRVRRSAERVYEVLDAPVPVAEPAAPLPAPASPFPLRVRDLTARHAGQPEPALDGFSLELTAGRRVAVVGVSGAGKTTLAQVLLRFLDAESGAYTLGEEGRDASSMAGDEVRRLVGMCAQDAHIFDSSVRENLRLARTDASDADLRAALRAARLLEWVDGLPEGLDTLVGEHGARLSGGQRQRLALARALLADFPVLVLDEPAEHLDLPTADALTADLLAATEGRTTVLITHRLAGLDAVDEVVVLERGRAVQRGAYGELAVVDGPFRRMLERERETEGPDTSHRRLSLANGTY</sequence>
<accession>A0ABR5IRV1</accession>
<evidence type="ECO:0000259" key="4">
    <source>
        <dbReference type="PROSITE" id="PS50893"/>
    </source>
</evidence>
<proteinExistence type="predicted"/>
<feature type="non-terminal residue" evidence="5">
    <location>
        <position position="1"/>
    </location>
</feature>
<dbReference type="InterPro" id="IPR027417">
    <property type="entry name" value="P-loop_NTPase"/>
</dbReference>
<name>A0ABR5IRV1_9ACTN</name>
<evidence type="ECO:0000313" key="5">
    <source>
        <dbReference type="EMBL" id="KOG48252.1"/>
    </source>
</evidence>
<dbReference type="SUPFAM" id="SSF52540">
    <property type="entry name" value="P-loop containing nucleoside triphosphate hydrolases"/>
    <property type="match status" value="1"/>
</dbReference>
<dbReference type="SMART" id="SM00382">
    <property type="entry name" value="AAA"/>
    <property type="match status" value="1"/>
</dbReference>
<feature type="region of interest" description="Disordered" evidence="3">
    <location>
        <begin position="283"/>
        <end position="304"/>
    </location>
</feature>
<keyword evidence="1" id="KW-0547">Nucleotide-binding</keyword>
<dbReference type="Gene3D" id="3.40.50.300">
    <property type="entry name" value="P-loop containing nucleotide triphosphate hydrolases"/>
    <property type="match status" value="1"/>
</dbReference>
<evidence type="ECO:0000256" key="2">
    <source>
        <dbReference type="ARBA" id="ARBA00022840"/>
    </source>
</evidence>
<dbReference type="Pfam" id="PF00005">
    <property type="entry name" value="ABC_tran"/>
    <property type="match status" value="1"/>
</dbReference>
<keyword evidence="6" id="KW-1185">Reference proteome</keyword>
<dbReference type="InterPro" id="IPR039421">
    <property type="entry name" value="Type_1_exporter"/>
</dbReference>
<evidence type="ECO:0000256" key="3">
    <source>
        <dbReference type="SAM" id="MobiDB-lite"/>
    </source>
</evidence>
<feature type="domain" description="ABC transporter" evidence="4">
    <location>
        <begin position="46"/>
        <end position="283"/>
    </location>
</feature>